<keyword evidence="1" id="KW-0406">Ion transport</keyword>
<sequence>MAANVGNSTHVPLKAGCLFTEFARTLWQLRAPLAVPLVLFLVLSTVMYYVGGPVEPGSKIPSSFGQTLYFCTITALTIGYGDIAPTTILGRIDSILLGMQGVLLTSMVIAAFVHAIQETARRTGGQRSG</sequence>
<comment type="caution">
    <text evidence="1">The sequence shown here is derived from an EMBL/GenBank/DDBJ whole genome shotgun (WGS) entry which is preliminary data.</text>
</comment>
<proteinExistence type="predicted"/>
<dbReference type="EMBL" id="JBFRCH010000031">
    <property type="protein sequence ID" value="MEX3936390.1"/>
    <property type="molecule type" value="Genomic_DNA"/>
</dbReference>
<protein>
    <submittedName>
        <fullName evidence="1">Potassium channel family protein</fullName>
    </submittedName>
</protein>
<dbReference type="Proteomes" id="UP001558850">
    <property type="component" value="Unassembled WGS sequence"/>
</dbReference>
<keyword evidence="2" id="KW-1185">Reference proteome</keyword>
<accession>A0ACC6U9N3</accession>
<organism evidence="1 2">
    <name type="scientific">Paraburkholderia phymatum</name>
    <dbReference type="NCBI Taxonomy" id="148447"/>
    <lineage>
        <taxon>Bacteria</taxon>
        <taxon>Pseudomonadati</taxon>
        <taxon>Pseudomonadota</taxon>
        <taxon>Betaproteobacteria</taxon>
        <taxon>Burkholderiales</taxon>
        <taxon>Burkholderiaceae</taxon>
        <taxon>Paraburkholderia</taxon>
    </lineage>
</organism>
<evidence type="ECO:0000313" key="2">
    <source>
        <dbReference type="Proteomes" id="UP001558850"/>
    </source>
</evidence>
<reference evidence="1" key="1">
    <citation type="submission" date="2024-07" db="EMBL/GenBank/DDBJ databases">
        <title>A survey of Mimosa microsymbionts across Brazilian biomes reveals a high diversity of Paraburkholderia nodulating endemic species, but also that Cupriavidus is common as a symbiont of widespread species.</title>
        <authorList>
            <person name="Rouws L."/>
            <person name="Barauna A."/>
            <person name="Beukes C."/>
            <person name="Rouws J.R.C."/>
            <person name="De Faria S.M."/>
            <person name="Gross E."/>
            <person name="Bueno Dos Reis Junior F."/>
            <person name="Simon M.F."/>
            <person name="Maluk M."/>
            <person name="Odee D.W."/>
            <person name="Kenicer G."/>
            <person name="Young J.P.W."/>
            <person name="Reis V.M."/>
            <person name="Zilli J."/>
            <person name="James E.K."/>
        </authorList>
    </citation>
    <scope>NUCLEOTIDE SEQUENCE</scope>
    <source>
        <strain evidence="1">EG181B</strain>
    </source>
</reference>
<evidence type="ECO:0000313" key="1">
    <source>
        <dbReference type="EMBL" id="MEX3936390.1"/>
    </source>
</evidence>
<keyword evidence="1" id="KW-0813">Transport</keyword>
<gene>
    <name evidence="1" type="ORF">AB4Y32_32195</name>
</gene>
<keyword evidence="1" id="KW-0407">Ion channel</keyword>
<name>A0ACC6U9N3_9BURK</name>